<dbReference type="Proteomes" id="UP001370490">
    <property type="component" value="Unassembled WGS sequence"/>
</dbReference>
<gene>
    <name evidence="2" type="ORF">RJ641_010355</name>
</gene>
<reference evidence="2 3" key="1">
    <citation type="submission" date="2023-12" db="EMBL/GenBank/DDBJ databases">
        <title>A high-quality genome assembly for Dillenia turbinata (Dilleniales).</title>
        <authorList>
            <person name="Chanderbali A."/>
        </authorList>
    </citation>
    <scope>NUCLEOTIDE SEQUENCE [LARGE SCALE GENOMIC DNA]</scope>
    <source>
        <strain evidence="2">LSX21</strain>
        <tissue evidence="2">Leaf</tissue>
    </source>
</reference>
<feature type="compositionally biased region" description="Low complexity" evidence="1">
    <location>
        <begin position="7"/>
        <end position="36"/>
    </location>
</feature>
<dbReference type="PANTHER" id="PTHR31696:SF4">
    <property type="entry name" value="OS08G0171800 PROTEIN"/>
    <property type="match status" value="1"/>
</dbReference>
<protein>
    <submittedName>
        <fullName evidence="2">Protein MIZU-KUSSEI 1-like, plant</fullName>
    </submittedName>
</protein>
<dbReference type="GO" id="GO:0010274">
    <property type="term" value="P:hydrotropism"/>
    <property type="evidence" value="ECO:0007669"/>
    <property type="project" value="InterPro"/>
</dbReference>
<accession>A0AAN8UYB3</accession>
<name>A0AAN8UYB3_9MAGN</name>
<dbReference type="EMBL" id="JBAMMX010000017">
    <property type="protein sequence ID" value="KAK6924155.1"/>
    <property type="molecule type" value="Genomic_DNA"/>
</dbReference>
<dbReference type="PANTHER" id="PTHR31696">
    <property type="entry name" value="PROTEIN MIZU-KUSSEI 1"/>
    <property type="match status" value="1"/>
</dbReference>
<evidence type="ECO:0000313" key="2">
    <source>
        <dbReference type="EMBL" id="KAK6924155.1"/>
    </source>
</evidence>
<dbReference type="InterPro" id="IPR006460">
    <property type="entry name" value="MIZ1-like_pln"/>
</dbReference>
<evidence type="ECO:0000256" key="1">
    <source>
        <dbReference type="SAM" id="MobiDB-lite"/>
    </source>
</evidence>
<dbReference type="Pfam" id="PF04759">
    <property type="entry name" value="DUF617"/>
    <property type="match status" value="1"/>
</dbReference>
<sequence>MGEKKNSTTTAFVAFTASSPPENSRTSTSSSSSASFPPAPPGLPVSLVAPSQKKRHKNVKAFRVFRSVFRSLPIIPPVCKFPGLPGGHLPDGHRTISGTRVTGTLFGYRKGRVSFSMQENPRCLPSLVVELAMQTSVLQKEMGAGMVRLALESEKRPDKDKTKILDEPLWTMYCNGKNHGYGVRREPNEEDLSVMELLKAISMGAGVLPGNSEVEGPEGDLAYIRAHFDWVTGSKDCETFYMISPDGNNGPELIAIEQEFMGKIAHGLKKRLLHLFDAIYTCKGNEDKGPKLRSVQRVQDKGIHFTAARRPPRPVVSRGNPPQTN</sequence>
<dbReference type="NCBIfam" id="TIGR01570">
    <property type="entry name" value="A_thal_3588"/>
    <property type="match status" value="1"/>
</dbReference>
<evidence type="ECO:0000313" key="3">
    <source>
        <dbReference type="Proteomes" id="UP001370490"/>
    </source>
</evidence>
<proteinExistence type="predicted"/>
<feature type="region of interest" description="Disordered" evidence="1">
    <location>
        <begin position="1"/>
        <end position="51"/>
    </location>
</feature>
<comment type="caution">
    <text evidence="2">The sequence shown here is derived from an EMBL/GenBank/DDBJ whole genome shotgun (WGS) entry which is preliminary data.</text>
</comment>
<keyword evidence="3" id="KW-1185">Reference proteome</keyword>
<organism evidence="2 3">
    <name type="scientific">Dillenia turbinata</name>
    <dbReference type="NCBI Taxonomy" id="194707"/>
    <lineage>
        <taxon>Eukaryota</taxon>
        <taxon>Viridiplantae</taxon>
        <taxon>Streptophyta</taxon>
        <taxon>Embryophyta</taxon>
        <taxon>Tracheophyta</taxon>
        <taxon>Spermatophyta</taxon>
        <taxon>Magnoliopsida</taxon>
        <taxon>eudicotyledons</taxon>
        <taxon>Gunneridae</taxon>
        <taxon>Pentapetalae</taxon>
        <taxon>Dilleniales</taxon>
        <taxon>Dilleniaceae</taxon>
        <taxon>Dillenia</taxon>
    </lineage>
</organism>
<dbReference type="AlphaFoldDB" id="A0AAN8UYB3"/>